<keyword evidence="5" id="KW-1185">Reference proteome</keyword>
<dbReference type="Pfam" id="PF00514">
    <property type="entry name" value="Arm"/>
    <property type="match status" value="1"/>
</dbReference>
<dbReference type="InterPro" id="IPR000225">
    <property type="entry name" value="Armadillo"/>
</dbReference>
<dbReference type="InterPro" id="IPR011989">
    <property type="entry name" value="ARM-like"/>
</dbReference>
<dbReference type="PROSITE" id="PS50176">
    <property type="entry name" value="ARM_REPEAT"/>
    <property type="match status" value="2"/>
</dbReference>
<protein>
    <submittedName>
        <fullName evidence="4">Uncharacterized protein</fullName>
    </submittedName>
</protein>
<gene>
    <name evidence="4" type="ORF">HAX54_010049</name>
</gene>
<dbReference type="InterPro" id="IPR021133">
    <property type="entry name" value="HEAT_type_2"/>
</dbReference>
<dbReference type="InterPro" id="IPR016024">
    <property type="entry name" value="ARM-type_fold"/>
</dbReference>
<reference evidence="4 5" key="1">
    <citation type="journal article" date="2021" name="BMC Genomics">
        <title>Datura genome reveals duplications of psychoactive alkaloid biosynthetic genes and high mutation rate following tissue culture.</title>
        <authorList>
            <person name="Rajewski A."/>
            <person name="Carter-House D."/>
            <person name="Stajich J."/>
            <person name="Litt A."/>
        </authorList>
    </citation>
    <scope>NUCLEOTIDE SEQUENCE [LARGE SCALE GENOMIC DNA]</scope>
    <source>
        <strain evidence="4">AR-01</strain>
    </source>
</reference>
<feature type="repeat" description="ARM" evidence="3">
    <location>
        <begin position="242"/>
        <end position="284"/>
    </location>
</feature>
<evidence type="ECO:0000256" key="1">
    <source>
        <dbReference type="ARBA" id="ARBA00022737"/>
    </source>
</evidence>
<keyword evidence="1" id="KW-0677">Repeat</keyword>
<dbReference type="SUPFAM" id="SSF48371">
    <property type="entry name" value="ARM repeat"/>
    <property type="match status" value="1"/>
</dbReference>
<name>A0ABS8TFM9_DATST</name>
<feature type="repeat" description="ARM" evidence="3">
    <location>
        <begin position="199"/>
        <end position="243"/>
    </location>
</feature>
<dbReference type="PROSITE" id="PS50077">
    <property type="entry name" value="HEAT_REPEAT"/>
    <property type="match status" value="1"/>
</dbReference>
<feature type="repeat" description="HEAT" evidence="2">
    <location>
        <begin position="243"/>
        <end position="277"/>
    </location>
</feature>
<dbReference type="EMBL" id="JACEIK010001547">
    <property type="protein sequence ID" value="MCD7470315.1"/>
    <property type="molecule type" value="Genomic_DNA"/>
</dbReference>
<sequence>MITTSIVNSNLKMITTIPGQFFLKPPNYLLKGVLQTPVGVGVTVRTRKANNSCAPSLFSNLFFVNHGYGVNPRLCSGITWACNDGAGEVYVNPQQSSPADVDMFKDSSFNTGDGYIALFVRMLGLDHDPLDREQAVIALWKYSLGGKQCVDMIMQFRGSVNLTVSLLRSESDAACEAAAGLLRMTSSVNMYRELVADSGAIEEINGLLRRSSLSPNVKEQSLCMLWNLSVDEKLRNKIANSDLLPLLIKFLEDEDVRVKEAAGGVLANLALSASNHKNIIEAGVIPKLEMLVDDDKVLFYICGFHQLYLQVTVSSTGRAIY</sequence>
<evidence type="ECO:0000313" key="4">
    <source>
        <dbReference type="EMBL" id="MCD7470315.1"/>
    </source>
</evidence>
<evidence type="ECO:0000256" key="3">
    <source>
        <dbReference type="PROSITE-ProRule" id="PRU00259"/>
    </source>
</evidence>
<accession>A0ABS8TFM9</accession>
<dbReference type="PANTHER" id="PTHR47451">
    <property type="entry name" value="ARM REPEAT SUPERFAMILY PROTEIN"/>
    <property type="match status" value="1"/>
</dbReference>
<comment type="caution">
    <text evidence="4">The sequence shown here is derived from an EMBL/GenBank/DDBJ whole genome shotgun (WGS) entry which is preliminary data.</text>
</comment>
<proteinExistence type="predicted"/>
<evidence type="ECO:0000256" key="2">
    <source>
        <dbReference type="PROSITE-ProRule" id="PRU00103"/>
    </source>
</evidence>
<evidence type="ECO:0000313" key="5">
    <source>
        <dbReference type="Proteomes" id="UP000823775"/>
    </source>
</evidence>
<dbReference type="PANTHER" id="PTHR47451:SF1">
    <property type="entry name" value="ARM REPEAT SUPERFAMILY PROTEIN"/>
    <property type="match status" value="1"/>
</dbReference>
<organism evidence="4 5">
    <name type="scientific">Datura stramonium</name>
    <name type="common">Jimsonweed</name>
    <name type="synonym">Common thornapple</name>
    <dbReference type="NCBI Taxonomy" id="4076"/>
    <lineage>
        <taxon>Eukaryota</taxon>
        <taxon>Viridiplantae</taxon>
        <taxon>Streptophyta</taxon>
        <taxon>Embryophyta</taxon>
        <taxon>Tracheophyta</taxon>
        <taxon>Spermatophyta</taxon>
        <taxon>Magnoliopsida</taxon>
        <taxon>eudicotyledons</taxon>
        <taxon>Gunneridae</taxon>
        <taxon>Pentapetalae</taxon>
        <taxon>asterids</taxon>
        <taxon>lamiids</taxon>
        <taxon>Solanales</taxon>
        <taxon>Solanaceae</taxon>
        <taxon>Solanoideae</taxon>
        <taxon>Datureae</taxon>
        <taxon>Datura</taxon>
    </lineage>
</organism>
<dbReference type="SMART" id="SM00185">
    <property type="entry name" value="ARM"/>
    <property type="match status" value="3"/>
</dbReference>
<dbReference type="Proteomes" id="UP000823775">
    <property type="component" value="Unassembled WGS sequence"/>
</dbReference>
<dbReference type="Gene3D" id="1.25.10.10">
    <property type="entry name" value="Leucine-rich Repeat Variant"/>
    <property type="match status" value="1"/>
</dbReference>